<evidence type="ECO:0000256" key="1">
    <source>
        <dbReference type="SAM" id="MobiDB-lite"/>
    </source>
</evidence>
<feature type="region of interest" description="Disordered" evidence="1">
    <location>
        <begin position="132"/>
        <end position="197"/>
    </location>
</feature>
<dbReference type="InterPro" id="IPR038883">
    <property type="entry name" value="AN11006-like"/>
</dbReference>
<reference evidence="2" key="2">
    <citation type="journal article" date="2014" name="PLoS Genet.">
        <title>Signature gene expression reveals novel clues to the molecular mechanisms of dimorphic transition in Penicillium marneffei.</title>
        <authorList>
            <person name="Yang E."/>
            <person name="Wang G."/>
            <person name="Cai J."/>
            <person name="Woo P.C."/>
            <person name="Lau S.K."/>
            <person name="Yuen K.-Y."/>
            <person name="Chow W.-N."/>
            <person name="Lin X."/>
        </authorList>
    </citation>
    <scope>NUCLEOTIDE SEQUENCE</scope>
    <source>
        <strain evidence="2">PM1</strain>
    </source>
</reference>
<dbReference type="PANTHER" id="PTHR42085:SF2">
    <property type="entry name" value="F-BOX DOMAIN-CONTAINING PROTEIN"/>
    <property type="match status" value="1"/>
</dbReference>
<accession>A0A093V015</accession>
<evidence type="ECO:0000313" key="2">
    <source>
        <dbReference type="EMBL" id="KFX45480.1"/>
    </source>
</evidence>
<organism evidence="2">
    <name type="scientific">Talaromyces marneffei PM1</name>
    <dbReference type="NCBI Taxonomy" id="1077442"/>
    <lineage>
        <taxon>Eukaryota</taxon>
        <taxon>Fungi</taxon>
        <taxon>Dikarya</taxon>
        <taxon>Ascomycota</taxon>
        <taxon>Pezizomycotina</taxon>
        <taxon>Eurotiomycetes</taxon>
        <taxon>Eurotiomycetidae</taxon>
        <taxon>Eurotiales</taxon>
        <taxon>Trichocomaceae</taxon>
        <taxon>Talaromyces</taxon>
        <taxon>Talaromyces sect. Talaromyces</taxon>
    </lineage>
</organism>
<feature type="compositionally biased region" description="Acidic residues" evidence="1">
    <location>
        <begin position="133"/>
        <end position="193"/>
    </location>
</feature>
<name>A0A093V015_TALMA</name>
<reference key="1">
    <citation type="journal article" date="2014" name="PLoS Genet.">
        <title>Signature Gene Expression Reveals Novel Clues to the Molecular Mechanisms of Dimorphic Transition in Penicillium marneffei.</title>
        <authorList>
            <person name="Yang E."/>
            <person name="Wang G."/>
            <person name="Cai J."/>
            <person name="Woo P.C."/>
            <person name="Lau S.K."/>
            <person name="Yuen K.-Y."/>
            <person name="Chow W.-N."/>
            <person name="Lin X."/>
        </authorList>
    </citation>
    <scope>NUCLEOTIDE SEQUENCE [LARGE SCALE GENOMIC DNA]</scope>
    <source>
        <strain>PM1</strain>
    </source>
</reference>
<dbReference type="EMBL" id="JPOX01000023">
    <property type="protein sequence ID" value="KFX45480.1"/>
    <property type="molecule type" value="Genomic_DNA"/>
</dbReference>
<protein>
    <submittedName>
        <fullName evidence="2">Replicase polyprotein 1a</fullName>
    </submittedName>
</protein>
<proteinExistence type="predicted"/>
<dbReference type="PANTHER" id="PTHR42085">
    <property type="entry name" value="F-BOX DOMAIN-CONTAINING PROTEIN"/>
    <property type="match status" value="1"/>
</dbReference>
<dbReference type="AlphaFoldDB" id="A0A093V015"/>
<dbReference type="HOGENOM" id="CLU_094329_0_0_1"/>
<gene>
    <name evidence="2" type="ORF">GQ26_0231160</name>
</gene>
<sequence>MIGFLDLPGEIRNLIYDHPLMFQEPIVPWAKAQALPISLFYTNKTIYREFCSLFYSRITFNFTSHELGHEEHQCPARLTKQVTSFLDQIGQNAKYIESIKPDFPHAVDLMSIEIRDLGWEVEFVDPLDSQWMIDDDEHDDDDEDVDDAKDDYDYYESYEDDEYGDEDDYYDYESHEDEDDEDEDDGSGDGSDGEELKNENADADEWFLNKMSPMVTVIVRTTREITNMAMMMMMLTDFHPWAIFRCCSSVDFNGKPFI</sequence>
<comment type="caution">
    <text evidence="2">The sequence shown here is derived from an EMBL/GenBank/DDBJ whole genome shotgun (WGS) entry which is preliminary data.</text>
</comment>